<evidence type="ECO:0000313" key="4">
    <source>
        <dbReference type="Proteomes" id="UP001186944"/>
    </source>
</evidence>
<dbReference type="Gene3D" id="3.30.70.1820">
    <property type="entry name" value="L1 transposable element, RRM domain"/>
    <property type="match status" value="1"/>
</dbReference>
<feature type="coiled-coil region" evidence="1">
    <location>
        <begin position="61"/>
        <end position="123"/>
    </location>
</feature>
<dbReference type="InterPro" id="IPR004244">
    <property type="entry name" value="Transposase_22"/>
</dbReference>
<keyword evidence="4" id="KW-1185">Reference proteome</keyword>
<evidence type="ECO:0000256" key="2">
    <source>
        <dbReference type="SAM" id="MobiDB-lite"/>
    </source>
</evidence>
<reference evidence="3" key="1">
    <citation type="submission" date="2019-08" db="EMBL/GenBank/DDBJ databases">
        <title>The improved chromosome-level genome for the pearl oyster Pinctada fucata martensii using PacBio sequencing and Hi-C.</title>
        <authorList>
            <person name="Zheng Z."/>
        </authorList>
    </citation>
    <scope>NUCLEOTIDE SEQUENCE</scope>
    <source>
        <strain evidence="3">ZZ-2019</strain>
        <tissue evidence="3">Adductor muscle</tissue>
    </source>
</reference>
<dbReference type="PANTHER" id="PTHR11505">
    <property type="entry name" value="L1 TRANSPOSABLE ELEMENT-RELATED"/>
    <property type="match status" value="1"/>
</dbReference>
<keyword evidence="1" id="KW-0175">Coiled coil</keyword>
<sequence>MTSLTDTSSVVKDSLNVAEGQTGEKETSITQKDLSGIYTMLEKLDKKLNKIDDVDKRLLKIENIVSKLNSLEQRVVKSETEISETKRVVVELQRSHAENVSYLNGYNNLFDGLKDDITDLRENHRNVKASATQAESAVAELKTTMVAEIECSRDEIREDILDLQCRSMRDNLLFYGIPEKDDEDAEDTIVTFISGRMKIGTNIAFERVHRMGRKPDNAQRRPRPIVAKFSRFKDRELVRRQAPKTLKGTNYWVQEHFPPEIEQRRKALYPVMRDERRKKNKVALVKDRLFVNGVEYAPPEIQGQSGTTAQRTSPSYRDRKRARTGSR</sequence>
<evidence type="ECO:0000256" key="1">
    <source>
        <dbReference type="SAM" id="Coils"/>
    </source>
</evidence>
<dbReference type="AlphaFoldDB" id="A0AA88XII4"/>
<name>A0AA88XII4_PINIB</name>
<gene>
    <name evidence="3" type="ORF">FSP39_023722</name>
</gene>
<feature type="compositionally biased region" description="Polar residues" evidence="2">
    <location>
        <begin position="302"/>
        <end position="315"/>
    </location>
</feature>
<accession>A0AA88XII4</accession>
<comment type="caution">
    <text evidence="3">The sequence shown here is derived from an EMBL/GenBank/DDBJ whole genome shotgun (WGS) entry which is preliminary data.</text>
</comment>
<feature type="region of interest" description="Disordered" evidence="2">
    <location>
        <begin position="296"/>
        <end position="327"/>
    </location>
</feature>
<protein>
    <submittedName>
        <fullName evidence="3">Uncharacterized protein</fullName>
    </submittedName>
</protein>
<dbReference type="Proteomes" id="UP001186944">
    <property type="component" value="Unassembled WGS sequence"/>
</dbReference>
<evidence type="ECO:0000313" key="3">
    <source>
        <dbReference type="EMBL" id="KAK3085068.1"/>
    </source>
</evidence>
<proteinExistence type="predicted"/>
<feature type="compositionally biased region" description="Basic residues" evidence="2">
    <location>
        <begin position="318"/>
        <end position="327"/>
    </location>
</feature>
<dbReference type="EMBL" id="VSWD01000013">
    <property type="protein sequence ID" value="KAK3085068.1"/>
    <property type="molecule type" value="Genomic_DNA"/>
</dbReference>
<organism evidence="3 4">
    <name type="scientific">Pinctada imbricata</name>
    <name type="common">Atlantic pearl-oyster</name>
    <name type="synonym">Pinctada martensii</name>
    <dbReference type="NCBI Taxonomy" id="66713"/>
    <lineage>
        <taxon>Eukaryota</taxon>
        <taxon>Metazoa</taxon>
        <taxon>Spiralia</taxon>
        <taxon>Lophotrochozoa</taxon>
        <taxon>Mollusca</taxon>
        <taxon>Bivalvia</taxon>
        <taxon>Autobranchia</taxon>
        <taxon>Pteriomorphia</taxon>
        <taxon>Pterioida</taxon>
        <taxon>Pterioidea</taxon>
        <taxon>Pteriidae</taxon>
        <taxon>Pinctada</taxon>
    </lineage>
</organism>